<feature type="domain" description="Transglutaminase-like" evidence="2">
    <location>
        <begin position="276"/>
        <end position="386"/>
    </location>
</feature>
<feature type="domain" description="DUF3857" evidence="3">
    <location>
        <begin position="55"/>
        <end position="188"/>
    </location>
</feature>
<evidence type="ECO:0000256" key="1">
    <source>
        <dbReference type="SAM" id="SignalP"/>
    </source>
</evidence>
<keyword evidence="5" id="KW-1185">Reference proteome</keyword>
<reference evidence="4 5" key="1">
    <citation type="submission" date="2019-03" db="EMBL/GenBank/DDBJ databases">
        <title>Genomic Encyclopedia of Archaeal and Bacterial Type Strains, Phase II (KMG-II): from individual species to whole genera.</title>
        <authorList>
            <person name="Goeker M."/>
        </authorList>
    </citation>
    <scope>NUCLEOTIDE SEQUENCE [LARGE SCALE GENOMIC DNA]</scope>
    <source>
        <strain evidence="4 5">DSM 18435</strain>
    </source>
</reference>
<dbReference type="Pfam" id="PF12969">
    <property type="entry name" value="DUF3857"/>
    <property type="match status" value="1"/>
</dbReference>
<evidence type="ECO:0000259" key="2">
    <source>
        <dbReference type="Pfam" id="PF01841"/>
    </source>
</evidence>
<dbReference type="InterPro" id="IPR024618">
    <property type="entry name" value="DUF3857"/>
</dbReference>
<evidence type="ECO:0000313" key="5">
    <source>
        <dbReference type="Proteomes" id="UP000295468"/>
    </source>
</evidence>
<proteinExistence type="predicted"/>
<dbReference type="Gene3D" id="2.60.40.3140">
    <property type="match status" value="1"/>
</dbReference>
<dbReference type="InterPro" id="IPR002931">
    <property type="entry name" value="Transglutaminase-like"/>
</dbReference>
<dbReference type="SUPFAM" id="SSF54001">
    <property type="entry name" value="Cysteine proteinases"/>
    <property type="match status" value="1"/>
</dbReference>
<name>A0A4R6TIQ9_9FLAO</name>
<comment type="caution">
    <text evidence="4">The sequence shown here is derived from an EMBL/GenBank/DDBJ whole genome shotgun (WGS) entry which is preliminary data.</text>
</comment>
<keyword evidence="1" id="KW-0732">Signal</keyword>
<dbReference type="EMBL" id="SNYI01000002">
    <property type="protein sequence ID" value="TDQ30656.1"/>
    <property type="molecule type" value="Genomic_DNA"/>
</dbReference>
<feature type="chain" id="PRO_5020832753" evidence="1">
    <location>
        <begin position="19"/>
        <end position="636"/>
    </location>
</feature>
<protein>
    <submittedName>
        <fullName evidence="4">Transglutaminase superfamily protein</fullName>
    </submittedName>
</protein>
<dbReference type="Pfam" id="PF01841">
    <property type="entry name" value="Transglut_core"/>
    <property type="match status" value="1"/>
</dbReference>
<dbReference type="Gene3D" id="3.10.620.30">
    <property type="match status" value="1"/>
</dbReference>
<dbReference type="InterPro" id="IPR038765">
    <property type="entry name" value="Papain-like_cys_pep_sf"/>
</dbReference>
<dbReference type="OrthoDB" id="8595007at2"/>
<evidence type="ECO:0000259" key="3">
    <source>
        <dbReference type="Pfam" id="PF12969"/>
    </source>
</evidence>
<sequence length="636" mass="73544">MRLYLSLLLIGSCLYLQAQTSEYQSLLLKADLAENAHSIVRLEERIVNINALDEMTIEEKRVITVKNKHGNEQVMAYAGYDNSTKIKHIQAIIYDAYGKEIEKVKEKDFMDVSAVPGGTLYSDNRVKYLRYTPTQYPYTIEFTYELATKNTAFIPTWTFFHLFHQSIEKSHFKINYASPELKPILKELNLEGIEVERTENPGSIAFTATGIKAIKEEPFTPPTLEWMPMVQVRMESFQYEDYLGQMRDWKEVGAWMYNTILQGRDQLSDATLTQVRTLTKGKNDPVEKAKIIYDFVQRNTRYISVQVGIGGIQPISASEVDRLKYGDCKGLSNYTMALLAAVGVPAYYTHVEAGPEKIDFMEDFADLKQGNHVILAIPDESGYHWIDCTSQVHPFGFLGDFTDDRTVLVMKPEGGELTRTPVYRNEDNYQNTEADYTLDSQGNIIGNVEITTRGIQYDNHFTLENEAYDEQQKYYKKYWSYINNLSVTDIVMSNDKETIVFKEKVTLKAENYANQSGQLLFLNPNAFNRNTNVPDRVRNRKLPFQISRGYLDEDVFSIQLPPGFEIEAMPEFESIRNEFGEYEAQIEYDKTKHQLQYRRKLLVKEGSYEPAKYNTYREFRKKVARNDSAHLVLKKI</sequence>
<organism evidence="4 5">
    <name type="scientific">Zeaxanthinibacter enoshimensis</name>
    <dbReference type="NCBI Taxonomy" id="392009"/>
    <lineage>
        <taxon>Bacteria</taxon>
        <taxon>Pseudomonadati</taxon>
        <taxon>Bacteroidota</taxon>
        <taxon>Flavobacteriia</taxon>
        <taxon>Flavobacteriales</taxon>
        <taxon>Flavobacteriaceae</taxon>
        <taxon>Zeaxanthinibacter</taxon>
    </lineage>
</organism>
<dbReference type="RefSeq" id="WP_133643547.1">
    <property type="nucleotide sequence ID" value="NZ_SNYI01000002.1"/>
</dbReference>
<dbReference type="AlphaFoldDB" id="A0A4R6TIQ9"/>
<dbReference type="Proteomes" id="UP000295468">
    <property type="component" value="Unassembled WGS sequence"/>
</dbReference>
<dbReference type="Gene3D" id="2.60.120.1130">
    <property type="match status" value="1"/>
</dbReference>
<gene>
    <name evidence="4" type="ORF">CLV82_1343</name>
</gene>
<feature type="signal peptide" evidence="1">
    <location>
        <begin position="1"/>
        <end position="18"/>
    </location>
</feature>
<accession>A0A4R6TIQ9</accession>
<evidence type="ECO:0000313" key="4">
    <source>
        <dbReference type="EMBL" id="TDQ30656.1"/>
    </source>
</evidence>